<organism evidence="1 2">
    <name type="scientific">Aspergillus brasiliensis (strain CBS 101740 / IMI 381727 / IBT 21946)</name>
    <dbReference type="NCBI Taxonomy" id="767769"/>
    <lineage>
        <taxon>Eukaryota</taxon>
        <taxon>Fungi</taxon>
        <taxon>Dikarya</taxon>
        <taxon>Ascomycota</taxon>
        <taxon>Pezizomycotina</taxon>
        <taxon>Eurotiomycetes</taxon>
        <taxon>Eurotiomycetidae</taxon>
        <taxon>Eurotiales</taxon>
        <taxon>Aspergillaceae</taxon>
        <taxon>Aspergillus</taxon>
        <taxon>Aspergillus subgen. Circumdati</taxon>
    </lineage>
</organism>
<accession>A0A1L9UMR6</accession>
<dbReference type="RefSeq" id="XP_067480262.1">
    <property type="nucleotide sequence ID" value="XM_067627528.1"/>
</dbReference>
<name>A0A1L9UMR6_ASPBC</name>
<evidence type="ECO:0000313" key="2">
    <source>
        <dbReference type="Proteomes" id="UP000184499"/>
    </source>
</evidence>
<protein>
    <submittedName>
        <fullName evidence="1">Uncharacterized protein</fullName>
    </submittedName>
</protein>
<dbReference type="GeneID" id="93580016"/>
<dbReference type="Proteomes" id="UP000184499">
    <property type="component" value="Unassembled WGS sequence"/>
</dbReference>
<dbReference type="AlphaFoldDB" id="A0A1L9UMR6"/>
<reference evidence="2" key="1">
    <citation type="journal article" date="2017" name="Genome Biol.">
        <title>Comparative genomics reveals high biological diversity and specific adaptations in the industrially and medically important fungal genus Aspergillus.</title>
        <authorList>
            <person name="de Vries R.P."/>
            <person name="Riley R."/>
            <person name="Wiebenga A."/>
            <person name="Aguilar-Osorio G."/>
            <person name="Amillis S."/>
            <person name="Uchima C.A."/>
            <person name="Anderluh G."/>
            <person name="Asadollahi M."/>
            <person name="Askin M."/>
            <person name="Barry K."/>
            <person name="Battaglia E."/>
            <person name="Bayram O."/>
            <person name="Benocci T."/>
            <person name="Braus-Stromeyer S.A."/>
            <person name="Caldana C."/>
            <person name="Canovas D."/>
            <person name="Cerqueira G.C."/>
            <person name="Chen F."/>
            <person name="Chen W."/>
            <person name="Choi C."/>
            <person name="Clum A."/>
            <person name="Dos Santos R.A."/>
            <person name="Damasio A.R."/>
            <person name="Diallinas G."/>
            <person name="Emri T."/>
            <person name="Fekete E."/>
            <person name="Flipphi M."/>
            <person name="Freyberg S."/>
            <person name="Gallo A."/>
            <person name="Gournas C."/>
            <person name="Habgood R."/>
            <person name="Hainaut M."/>
            <person name="Harispe M.L."/>
            <person name="Henrissat B."/>
            <person name="Hilden K.S."/>
            <person name="Hope R."/>
            <person name="Hossain A."/>
            <person name="Karabika E."/>
            <person name="Karaffa L."/>
            <person name="Karanyi Z."/>
            <person name="Krasevec N."/>
            <person name="Kuo A."/>
            <person name="Kusch H."/>
            <person name="LaButti K."/>
            <person name="Lagendijk E.L."/>
            <person name="Lapidus A."/>
            <person name="Levasseur A."/>
            <person name="Lindquist E."/>
            <person name="Lipzen A."/>
            <person name="Logrieco A.F."/>
            <person name="MacCabe A."/>
            <person name="Maekelae M.R."/>
            <person name="Malavazi I."/>
            <person name="Melin P."/>
            <person name="Meyer V."/>
            <person name="Mielnichuk N."/>
            <person name="Miskei M."/>
            <person name="Molnar A.P."/>
            <person name="Mule G."/>
            <person name="Ngan C.Y."/>
            <person name="Orejas M."/>
            <person name="Orosz E."/>
            <person name="Ouedraogo J.P."/>
            <person name="Overkamp K.M."/>
            <person name="Park H.-S."/>
            <person name="Perrone G."/>
            <person name="Piumi F."/>
            <person name="Punt P.J."/>
            <person name="Ram A.F."/>
            <person name="Ramon A."/>
            <person name="Rauscher S."/>
            <person name="Record E."/>
            <person name="Riano-Pachon D.M."/>
            <person name="Robert V."/>
            <person name="Roehrig J."/>
            <person name="Ruller R."/>
            <person name="Salamov A."/>
            <person name="Salih N.S."/>
            <person name="Samson R.A."/>
            <person name="Sandor E."/>
            <person name="Sanguinetti M."/>
            <person name="Schuetze T."/>
            <person name="Sepcic K."/>
            <person name="Shelest E."/>
            <person name="Sherlock G."/>
            <person name="Sophianopoulou V."/>
            <person name="Squina F.M."/>
            <person name="Sun H."/>
            <person name="Susca A."/>
            <person name="Todd R.B."/>
            <person name="Tsang A."/>
            <person name="Unkles S.E."/>
            <person name="van de Wiele N."/>
            <person name="van Rossen-Uffink D."/>
            <person name="Oliveira J.V."/>
            <person name="Vesth T.C."/>
            <person name="Visser J."/>
            <person name="Yu J.-H."/>
            <person name="Zhou M."/>
            <person name="Andersen M.R."/>
            <person name="Archer D.B."/>
            <person name="Baker S.E."/>
            <person name="Benoit I."/>
            <person name="Brakhage A.A."/>
            <person name="Braus G.H."/>
            <person name="Fischer R."/>
            <person name="Frisvad J.C."/>
            <person name="Goldman G.H."/>
            <person name="Houbraken J."/>
            <person name="Oakley B."/>
            <person name="Pocsi I."/>
            <person name="Scazzocchio C."/>
            <person name="Seiboth B."/>
            <person name="vanKuyk P.A."/>
            <person name="Wortman J."/>
            <person name="Dyer P.S."/>
            <person name="Grigoriev I.V."/>
        </authorList>
    </citation>
    <scope>NUCLEOTIDE SEQUENCE [LARGE SCALE GENOMIC DNA]</scope>
    <source>
        <strain evidence="2">CBS 101740 / IMI 381727 / IBT 21946</strain>
    </source>
</reference>
<dbReference type="EMBL" id="KV878683">
    <property type="protein sequence ID" value="OJJ73014.1"/>
    <property type="molecule type" value="Genomic_DNA"/>
</dbReference>
<proteinExistence type="predicted"/>
<gene>
    <name evidence="1" type="ORF">ASPBRDRAFT_562706</name>
</gene>
<keyword evidence="2" id="KW-1185">Reference proteome</keyword>
<dbReference type="OrthoDB" id="10548571at2759"/>
<sequence length="161" mass="16977">MTRSCGMIANYKTTPGALLEIVREMGGLRNKAAVLPLFRGATCSSAYPSPSQAFGRDPLWSDGHHMTERRCQCFRCPFSPDPSCSGLSALGSPNVTLTMERELATPRAFSGLANGSERKPGSRKGAAAAAGGLFSVIITGTNNTSSIRDTIDPVNCLHLTG</sequence>
<evidence type="ECO:0000313" key="1">
    <source>
        <dbReference type="EMBL" id="OJJ73014.1"/>
    </source>
</evidence>
<dbReference type="VEuPathDB" id="FungiDB:ASPBRDRAFT_562706"/>